<protein>
    <submittedName>
        <fullName evidence="1">Uncharacterized protein</fullName>
    </submittedName>
</protein>
<geneLocation type="plasmid" evidence="1">
    <name>pRA35</name>
</geneLocation>
<dbReference type="AlphaFoldDB" id="A0A0G4R373"/>
<keyword evidence="1" id="KW-0614">Plasmid</keyword>
<organism evidence="1">
    <name type="scientific">Raoultella planticola</name>
    <name type="common">Klebsiella planticola</name>
    <dbReference type="NCBI Taxonomy" id="575"/>
    <lineage>
        <taxon>Bacteria</taxon>
        <taxon>Pseudomonadati</taxon>
        <taxon>Pseudomonadota</taxon>
        <taxon>Gammaproteobacteria</taxon>
        <taxon>Enterobacterales</taxon>
        <taxon>Enterobacteriaceae</taxon>
        <taxon>Klebsiella/Raoultella group</taxon>
        <taxon>Raoultella</taxon>
    </lineage>
</organism>
<reference evidence="1" key="2">
    <citation type="submission" date="2015-05" db="EMBL/GenBank/DDBJ databases">
        <authorList>
            <person name="Racha B."/>
        </authorList>
    </citation>
    <scope>NUCLEOTIDE SEQUENCE</scope>
    <source>
        <strain evidence="1">RA35</strain>
        <plasmid evidence="1">pRA35</plasmid>
    </source>
</reference>
<proteinExistence type="predicted"/>
<dbReference type="EMBL" id="LN864821">
    <property type="protein sequence ID" value="CRN13089.1"/>
    <property type="molecule type" value="Genomic_DNA"/>
</dbReference>
<accession>A0A0G4R373</accession>
<evidence type="ECO:0000313" key="1">
    <source>
        <dbReference type="EMBL" id="CRN13089.1"/>
    </source>
</evidence>
<sequence>MEVVRMQTVMHSRSICNYRKSPFGILSNSLPVRISTRRCSAAVSKRINSVAGRTSRFESTYVSSESSFMKRLTVCSQSSADFIFFELIVAHLGKRCRSATFSCPGYGLSINFDPVLHFSKSGFTFRGRTKEIFEDLESFISRNIVFFHEPLCGCGFLFSGLLFFLKFLDHSLCNVGPHINELFKVFWRDFAQNGGGFSSFAHDNCTGFVIIMFAHVYLIVH</sequence>
<name>A0A0G4R373_RAOPL</name>
<reference evidence="1" key="1">
    <citation type="journal article" date="2014" name="Antimicrob. Agents Chemother.">
        <title>IS1R-mediated plasticity of IncL/M plasmids leads to the insertion of bla OXA-48 into the Escherichia coli Chromosome.</title>
        <authorList>
            <person name="Beyrouthy R."/>
            <person name="Robin F."/>
            <person name="Hamze M."/>
            <person name="Bonnet R."/>
        </authorList>
    </citation>
    <scope>NUCLEOTIDE SEQUENCE [LARGE SCALE GENOMIC DNA]</scope>
    <source>
        <strain evidence="1">RA35</strain>
        <plasmid evidence="1">pRA35</plasmid>
    </source>
</reference>